<dbReference type="InterPro" id="IPR013324">
    <property type="entry name" value="RNA_pol_sigma_r3/r4-like"/>
</dbReference>
<evidence type="ECO:0000256" key="2">
    <source>
        <dbReference type="ARBA" id="ARBA00023015"/>
    </source>
</evidence>
<sequence length="186" mass="22002">MNTFKICTDLELFDAFKTGDNLAFEQIYNRYWNSLLSEAYRLTGSKALSKDLVQDIFVAIYQKAARIEIKYSFKAYLFQTLRYKIINARRDYLIHDHCHQDIYYRSISENVFPSPLETKELHQHVRSAVAELPKKCKQVFLLSREEQYSHKAISRQLNISTSTVEKHIVKALKILKVKLNYQQIRC</sequence>
<protein>
    <submittedName>
        <fullName evidence="7">RNA polymerase sigma-70 factor, ECF subfamily</fullName>
    </submittedName>
</protein>
<dbReference type="Proteomes" id="UP000199041">
    <property type="component" value="Unassembled WGS sequence"/>
</dbReference>
<reference evidence="7 8" key="1">
    <citation type="submission" date="2016-10" db="EMBL/GenBank/DDBJ databases">
        <authorList>
            <person name="de Groot N.N."/>
        </authorList>
    </citation>
    <scope>NUCLEOTIDE SEQUENCE [LARGE SCALE GENOMIC DNA]</scope>
    <source>
        <strain evidence="7 8">Vu-144</strain>
    </source>
</reference>
<dbReference type="NCBIfam" id="TIGR02937">
    <property type="entry name" value="sigma70-ECF"/>
    <property type="match status" value="1"/>
</dbReference>
<keyword evidence="2" id="KW-0805">Transcription regulation</keyword>
<dbReference type="SUPFAM" id="SSF88659">
    <property type="entry name" value="Sigma3 and sigma4 domains of RNA polymerase sigma factors"/>
    <property type="match status" value="1"/>
</dbReference>
<dbReference type="OrthoDB" id="764619at2"/>
<dbReference type="SUPFAM" id="SSF88946">
    <property type="entry name" value="Sigma2 domain of RNA polymerase sigma factors"/>
    <property type="match status" value="1"/>
</dbReference>
<evidence type="ECO:0000256" key="3">
    <source>
        <dbReference type="ARBA" id="ARBA00023082"/>
    </source>
</evidence>
<comment type="similarity">
    <text evidence="1">Belongs to the sigma-70 factor family. ECF subfamily.</text>
</comment>
<dbReference type="PANTHER" id="PTHR43133">
    <property type="entry name" value="RNA POLYMERASE ECF-TYPE SIGMA FACTO"/>
    <property type="match status" value="1"/>
</dbReference>
<evidence type="ECO:0000259" key="5">
    <source>
        <dbReference type="Pfam" id="PF04542"/>
    </source>
</evidence>
<dbReference type="NCBIfam" id="TIGR02985">
    <property type="entry name" value="Sig70_bacteroi1"/>
    <property type="match status" value="1"/>
</dbReference>
<dbReference type="Gene3D" id="1.10.1740.10">
    <property type="match status" value="1"/>
</dbReference>
<dbReference type="Pfam" id="PF08281">
    <property type="entry name" value="Sigma70_r4_2"/>
    <property type="match status" value="1"/>
</dbReference>
<evidence type="ECO:0000259" key="6">
    <source>
        <dbReference type="Pfam" id="PF08281"/>
    </source>
</evidence>
<feature type="domain" description="RNA polymerase sigma-70 region 2" evidence="5">
    <location>
        <begin position="28"/>
        <end position="91"/>
    </location>
</feature>
<evidence type="ECO:0000313" key="8">
    <source>
        <dbReference type="Proteomes" id="UP000199041"/>
    </source>
</evidence>
<name>A0A1H4BCM3_9BACT</name>
<evidence type="ECO:0000256" key="4">
    <source>
        <dbReference type="ARBA" id="ARBA00023163"/>
    </source>
</evidence>
<proteinExistence type="inferred from homology"/>
<dbReference type="InterPro" id="IPR013325">
    <property type="entry name" value="RNA_pol_sigma_r2"/>
</dbReference>
<evidence type="ECO:0000313" key="7">
    <source>
        <dbReference type="EMBL" id="SEA45881.1"/>
    </source>
</evidence>
<dbReference type="Pfam" id="PF04542">
    <property type="entry name" value="Sigma70_r2"/>
    <property type="match status" value="1"/>
</dbReference>
<dbReference type="InterPro" id="IPR036388">
    <property type="entry name" value="WH-like_DNA-bd_sf"/>
</dbReference>
<keyword evidence="8" id="KW-1185">Reference proteome</keyword>
<feature type="domain" description="RNA polymerase sigma factor 70 region 4 type 2" evidence="6">
    <location>
        <begin position="125"/>
        <end position="174"/>
    </location>
</feature>
<dbReference type="InterPro" id="IPR039425">
    <property type="entry name" value="RNA_pol_sigma-70-like"/>
</dbReference>
<dbReference type="Gene3D" id="1.10.10.10">
    <property type="entry name" value="Winged helix-like DNA-binding domain superfamily/Winged helix DNA-binding domain"/>
    <property type="match status" value="1"/>
</dbReference>
<dbReference type="GO" id="GO:0003677">
    <property type="term" value="F:DNA binding"/>
    <property type="evidence" value="ECO:0007669"/>
    <property type="project" value="InterPro"/>
</dbReference>
<dbReference type="EMBL" id="FNQY01000020">
    <property type="protein sequence ID" value="SEA45881.1"/>
    <property type="molecule type" value="Genomic_DNA"/>
</dbReference>
<dbReference type="InterPro" id="IPR014327">
    <property type="entry name" value="RNA_pol_sigma70_bacteroid"/>
</dbReference>
<organism evidence="7 8">
    <name type="scientific">Arachidicoccus rhizosphaerae</name>
    <dbReference type="NCBI Taxonomy" id="551991"/>
    <lineage>
        <taxon>Bacteria</taxon>
        <taxon>Pseudomonadati</taxon>
        <taxon>Bacteroidota</taxon>
        <taxon>Chitinophagia</taxon>
        <taxon>Chitinophagales</taxon>
        <taxon>Chitinophagaceae</taxon>
        <taxon>Arachidicoccus</taxon>
    </lineage>
</organism>
<dbReference type="STRING" id="551991.SAMN05192529_1204"/>
<dbReference type="GO" id="GO:0016987">
    <property type="term" value="F:sigma factor activity"/>
    <property type="evidence" value="ECO:0007669"/>
    <property type="project" value="UniProtKB-KW"/>
</dbReference>
<dbReference type="InterPro" id="IPR014284">
    <property type="entry name" value="RNA_pol_sigma-70_dom"/>
</dbReference>
<dbReference type="PANTHER" id="PTHR43133:SF46">
    <property type="entry name" value="RNA POLYMERASE SIGMA-70 FACTOR ECF SUBFAMILY"/>
    <property type="match status" value="1"/>
</dbReference>
<dbReference type="RefSeq" id="WP_091399999.1">
    <property type="nucleotide sequence ID" value="NZ_FNQY01000020.1"/>
</dbReference>
<dbReference type="InterPro" id="IPR007627">
    <property type="entry name" value="RNA_pol_sigma70_r2"/>
</dbReference>
<accession>A0A1H4BCM3</accession>
<gene>
    <name evidence="7" type="ORF">SAMN05192529_1204</name>
</gene>
<dbReference type="GO" id="GO:0006352">
    <property type="term" value="P:DNA-templated transcription initiation"/>
    <property type="evidence" value="ECO:0007669"/>
    <property type="project" value="InterPro"/>
</dbReference>
<keyword evidence="3" id="KW-0731">Sigma factor</keyword>
<dbReference type="AlphaFoldDB" id="A0A1H4BCM3"/>
<keyword evidence="4" id="KW-0804">Transcription</keyword>
<evidence type="ECO:0000256" key="1">
    <source>
        <dbReference type="ARBA" id="ARBA00010641"/>
    </source>
</evidence>
<dbReference type="InterPro" id="IPR013249">
    <property type="entry name" value="RNA_pol_sigma70_r4_t2"/>
</dbReference>